<sequence length="228" mass="24907">MFYGSTVWDPVLITAQIITMQCLFYASLGLTLWMFVGAAGAATSLPKGSKEASLTLATLFSWRTLSLHHFAGWLVALANVLNAVVASGFLMLVVERAKKCLDFAATLYIIHLAICSVFYGFPSGPEWWGVNVVAFLITAVLGEWLCLRREMQDIPIGSLRRRTHELLPKVSEINMGIRASSPTVVSLPATVRNVFGWRGQPPGAPLPQSRPASINTKERLSESISSNV</sequence>
<evidence type="ECO:0000256" key="5">
    <source>
        <dbReference type="ARBA" id="ARBA00022927"/>
    </source>
</evidence>
<evidence type="ECO:0000256" key="6">
    <source>
        <dbReference type="ARBA" id="ARBA00022989"/>
    </source>
</evidence>
<feature type="transmembrane region" description="Helical" evidence="10">
    <location>
        <begin position="101"/>
        <end position="121"/>
    </location>
</feature>
<keyword evidence="7" id="KW-0333">Golgi apparatus</keyword>
<dbReference type="GO" id="GO:0034067">
    <property type="term" value="P:protein localization to Golgi apparatus"/>
    <property type="evidence" value="ECO:0007669"/>
    <property type="project" value="TreeGrafter"/>
</dbReference>
<evidence type="ECO:0000256" key="4">
    <source>
        <dbReference type="ARBA" id="ARBA00022692"/>
    </source>
</evidence>
<keyword evidence="8 10" id="KW-0472">Membrane</keyword>
<feature type="transmembrane region" description="Helical" evidence="10">
    <location>
        <begin position="127"/>
        <end position="147"/>
    </location>
</feature>
<dbReference type="GO" id="GO:0043001">
    <property type="term" value="P:Golgi to plasma membrane protein transport"/>
    <property type="evidence" value="ECO:0007669"/>
    <property type="project" value="TreeGrafter"/>
</dbReference>
<evidence type="ECO:0000256" key="10">
    <source>
        <dbReference type="SAM" id="Phobius"/>
    </source>
</evidence>
<evidence type="ECO:0000256" key="8">
    <source>
        <dbReference type="ARBA" id="ARBA00023136"/>
    </source>
</evidence>
<keyword evidence="5" id="KW-0653">Protein transport</keyword>
<evidence type="ECO:0000313" key="11">
    <source>
        <dbReference type="EMBL" id="KAK9838838.1"/>
    </source>
</evidence>
<protein>
    <submittedName>
        <fullName evidence="11">Uncharacterized protein</fullName>
    </submittedName>
</protein>
<dbReference type="InterPro" id="IPR019185">
    <property type="entry name" value="Integral_membrane_SYS1-rel"/>
</dbReference>
<dbReference type="AlphaFoldDB" id="A0AAW1RYE4"/>
<feature type="transmembrane region" description="Helical" evidence="10">
    <location>
        <begin position="12"/>
        <end position="36"/>
    </location>
</feature>
<gene>
    <name evidence="11" type="ORF">WJX74_004249</name>
</gene>
<dbReference type="Proteomes" id="UP001438707">
    <property type="component" value="Unassembled WGS sequence"/>
</dbReference>
<reference evidence="11 12" key="1">
    <citation type="journal article" date="2024" name="Nat. Commun.">
        <title>Phylogenomics reveals the evolutionary origins of lichenization in chlorophyte algae.</title>
        <authorList>
            <person name="Puginier C."/>
            <person name="Libourel C."/>
            <person name="Otte J."/>
            <person name="Skaloud P."/>
            <person name="Haon M."/>
            <person name="Grisel S."/>
            <person name="Petersen M."/>
            <person name="Berrin J.G."/>
            <person name="Delaux P.M."/>
            <person name="Dal Grande F."/>
            <person name="Keller J."/>
        </authorList>
    </citation>
    <scope>NUCLEOTIDE SEQUENCE [LARGE SCALE GENOMIC DNA]</scope>
    <source>
        <strain evidence="11 12">SAG 2145</strain>
    </source>
</reference>
<feature type="region of interest" description="Disordered" evidence="9">
    <location>
        <begin position="199"/>
        <end position="228"/>
    </location>
</feature>
<keyword evidence="6 10" id="KW-1133">Transmembrane helix</keyword>
<keyword evidence="4 10" id="KW-0812">Transmembrane</keyword>
<comment type="similarity">
    <text evidence="2">Belongs to the SYS1 family.</text>
</comment>
<proteinExistence type="inferred from homology"/>
<dbReference type="Pfam" id="PF09801">
    <property type="entry name" value="SYS1"/>
    <property type="match status" value="1"/>
</dbReference>
<evidence type="ECO:0000256" key="1">
    <source>
        <dbReference type="ARBA" id="ARBA00004653"/>
    </source>
</evidence>
<dbReference type="EMBL" id="JALJOS010000005">
    <property type="protein sequence ID" value="KAK9838838.1"/>
    <property type="molecule type" value="Genomic_DNA"/>
</dbReference>
<organism evidence="11 12">
    <name type="scientific">Apatococcus lobatus</name>
    <dbReference type="NCBI Taxonomy" id="904363"/>
    <lineage>
        <taxon>Eukaryota</taxon>
        <taxon>Viridiplantae</taxon>
        <taxon>Chlorophyta</taxon>
        <taxon>core chlorophytes</taxon>
        <taxon>Trebouxiophyceae</taxon>
        <taxon>Chlorellales</taxon>
        <taxon>Chlorellaceae</taxon>
        <taxon>Apatococcus</taxon>
    </lineage>
</organism>
<evidence type="ECO:0000256" key="2">
    <source>
        <dbReference type="ARBA" id="ARBA00008160"/>
    </source>
</evidence>
<dbReference type="GO" id="GO:0000139">
    <property type="term" value="C:Golgi membrane"/>
    <property type="evidence" value="ECO:0007669"/>
    <property type="project" value="UniProtKB-SubCell"/>
</dbReference>
<evidence type="ECO:0000256" key="3">
    <source>
        <dbReference type="ARBA" id="ARBA00022448"/>
    </source>
</evidence>
<feature type="transmembrane region" description="Helical" evidence="10">
    <location>
        <begin position="70"/>
        <end position="94"/>
    </location>
</feature>
<dbReference type="PANTHER" id="PTHR12952:SF0">
    <property type="entry name" value="PROTEIN SYS1 HOMOLOG"/>
    <property type="match status" value="1"/>
</dbReference>
<evidence type="ECO:0000256" key="7">
    <source>
        <dbReference type="ARBA" id="ARBA00023034"/>
    </source>
</evidence>
<dbReference type="GO" id="GO:0005802">
    <property type="term" value="C:trans-Golgi network"/>
    <property type="evidence" value="ECO:0007669"/>
    <property type="project" value="TreeGrafter"/>
</dbReference>
<comment type="caution">
    <text evidence="11">The sequence shown here is derived from an EMBL/GenBank/DDBJ whole genome shotgun (WGS) entry which is preliminary data.</text>
</comment>
<dbReference type="GO" id="GO:0006895">
    <property type="term" value="P:Golgi to endosome transport"/>
    <property type="evidence" value="ECO:0007669"/>
    <property type="project" value="TreeGrafter"/>
</dbReference>
<name>A0AAW1RYE4_9CHLO</name>
<keyword evidence="12" id="KW-1185">Reference proteome</keyword>
<accession>A0AAW1RYE4</accession>
<dbReference type="PANTHER" id="PTHR12952">
    <property type="entry name" value="SYS1"/>
    <property type="match status" value="1"/>
</dbReference>
<keyword evidence="3" id="KW-0813">Transport</keyword>
<evidence type="ECO:0000256" key="9">
    <source>
        <dbReference type="SAM" id="MobiDB-lite"/>
    </source>
</evidence>
<evidence type="ECO:0000313" key="12">
    <source>
        <dbReference type="Proteomes" id="UP001438707"/>
    </source>
</evidence>
<dbReference type="GO" id="GO:0005829">
    <property type="term" value="C:cytosol"/>
    <property type="evidence" value="ECO:0007669"/>
    <property type="project" value="GOC"/>
</dbReference>
<comment type="subcellular location">
    <subcellularLocation>
        <location evidence="1">Golgi apparatus membrane</location>
        <topology evidence="1">Multi-pass membrane protein</topology>
    </subcellularLocation>
</comment>